<reference evidence="4" key="1">
    <citation type="journal article" date="2019" name="Int. J. Syst. Evol. Microbiol.">
        <title>The Global Catalogue of Microorganisms (GCM) 10K type strain sequencing project: providing services to taxonomists for standard genome sequencing and annotation.</title>
        <authorList>
            <consortium name="The Broad Institute Genomics Platform"/>
            <consortium name="The Broad Institute Genome Sequencing Center for Infectious Disease"/>
            <person name="Wu L."/>
            <person name="Ma J."/>
        </authorList>
    </citation>
    <scope>NUCLEOTIDE SEQUENCE [LARGE SCALE GENOMIC DNA]</scope>
    <source>
        <strain evidence="4">JCM 16953</strain>
    </source>
</reference>
<feature type="compositionally biased region" description="Pro residues" evidence="1">
    <location>
        <begin position="40"/>
        <end position="49"/>
    </location>
</feature>
<feature type="compositionally biased region" description="Pro residues" evidence="1">
    <location>
        <begin position="60"/>
        <end position="72"/>
    </location>
</feature>
<feature type="compositionally biased region" description="Pro residues" evidence="1">
    <location>
        <begin position="15"/>
        <end position="26"/>
    </location>
</feature>
<organism evidence="3 4">
    <name type="scientific">Nocardioides panacisoli</name>
    <dbReference type="NCBI Taxonomy" id="627624"/>
    <lineage>
        <taxon>Bacteria</taxon>
        <taxon>Bacillati</taxon>
        <taxon>Actinomycetota</taxon>
        <taxon>Actinomycetes</taxon>
        <taxon>Propionibacteriales</taxon>
        <taxon>Nocardioidaceae</taxon>
        <taxon>Nocardioides</taxon>
    </lineage>
</organism>
<protein>
    <recommendedName>
        <fullName evidence="5">Ig-like domain-containing protein</fullName>
    </recommendedName>
</protein>
<gene>
    <name evidence="3" type="ORF">GCM10022242_34730</name>
</gene>
<evidence type="ECO:0000313" key="4">
    <source>
        <dbReference type="Proteomes" id="UP001501821"/>
    </source>
</evidence>
<name>A0ABP7IYR1_9ACTN</name>
<evidence type="ECO:0000256" key="1">
    <source>
        <dbReference type="SAM" id="MobiDB-lite"/>
    </source>
</evidence>
<accession>A0ABP7IYR1</accession>
<feature type="region of interest" description="Disordered" evidence="1">
    <location>
        <begin position="106"/>
        <end position="157"/>
    </location>
</feature>
<dbReference type="EMBL" id="BAABAH010000015">
    <property type="protein sequence ID" value="GAA3830361.1"/>
    <property type="molecule type" value="Genomic_DNA"/>
</dbReference>
<evidence type="ECO:0000256" key="2">
    <source>
        <dbReference type="SAM" id="Phobius"/>
    </source>
</evidence>
<comment type="caution">
    <text evidence="3">The sequence shown here is derived from an EMBL/GenBank/DDBJ whole genome shotgun (WGS) entry which is preliminary data.</text>
</comment>
<feature type="transmembrane region" description="Helical" evidence="2">
    <location>
        <begin position="82"/>
        <end position="105"/>
    </location>
</feature>
<evidence type="ECO:0000313" key="3">
    <source>
        <dbReference type="EMBL" id="GAA3830361.1"/>
    </source>
</evidence>
<keyword evidence="4" id="KW-1185">Reference proteome</keyword>
<keyword evidence="2" id="KW-0472">Membrane</keyword>
<keyword evidence="2" id="KW-0812">Transmembrane</keyword>
<keyword evidence="2" id="KW-1133">Transmembrane helix</keyword>
<feature type="region of interest" description="Disordered" evidence="1">
    <location>
        <begin position="14"/>
        <end position="73"/>
    </location>
</feature>
<sequence length="261" mass="26643">MGGPLLPYLLCVSNPYPPPPGQPGEPAPTQIVPQGGVPPQGYPQQPPQQPYGSAPGGGGYPPPPGGGYPAPPTGGGGGGKGLIIGIIVAVVVLVVLAGVGGFFLLSGNDDDSKASDDTSSQTTEASTPDSSSASTPTDTSTAPSTTDTTATTPGTEPSISAQAFLDSFFEGNCQAVEGLSTPEFWQSNFGSQKSCKQASPNLAMSDVQYTFSDPTDNGDGSVTLAADVYAPETDKTFSCTWTLVPDPTLDWLIDDFTYQDK</sequence>
<feature type="compositionally biased region" description="Low complexity" evidence="1">
    <location>
        <begin position="117"/>
        <end position="157"/>
    </location>
</feature>
<evidence type="ECO:0008006" key="5">
    <source>
        <dbReference type="Google" id="ProtNLM"/>
    </source>
</evidence>
<dbReference type="Proteomes" id="UP001501821">
    <property type="component" value="Unassembled WGS sequence"/>
</dbReference>
<proteinExistence type="predicted"/>